<evidence type="ECO:0000256" key="4">
    <source>
        <dbReference type="ARBA" id="ARBA00022692"/>
    </source>
</evidence>
<feature type="transmembrane region" description="Helical" evidence="8">
    <location>
        <begin position="380"/>
        <end position="402"/>
    </location>
</feature>
<evidence type="ECO:0000256" key="7">
    <source>
        <dbReference type="SAM" id="MobiDB-lite"/>
    </source>
</evidence>
<sequence length="451" mass="46582">MSDQEGVDPARAPGTPEPTPEPTGAHDRPAGGPLVRAHRALVRILPPPGPQRSLLGSVFAVTVGGGMLLGSSTLYLTRVIGMSAVEVGFGLTAGAALGLAAGPLVGHVADRRGPREVHIITMLCGAAATAGFVFVRSFWALALVSLLTALVGAAGSASRAPLIRAVAGDRTTWFLSYQRAVSNVGVMLGILIATIGIQLDTGPVYVTMILASAVTFLVAGAVLTRLAHVVPLPVQEAHRRWVALTDRPYLAITLINGAMSVHLAIPSFALPLWIVDSTSVPRWAITAVILVNGVLIVGFQVRLSRGVVDPRSAGQRMRWAGGALLLASALIGLTALLPTWTAAFVLLLGVVVYTFGELWHAAASFELAFGLALPHAQGQYAGIFGLGAGAANAVGPALLAALCLDQGLPGWLALGALLLGLGLVTPFVVRWAQHSRLDAATRVPAPAEAEK</sequence>
<keyword evidence="6 8" id="KW-0472">Membrane</keyword>
<feature type="transmembrane region" description="Helical" evidence="8">
    <location>
        <begin position="53"/>
        <end position="75"/>
    </location>
</feature>
<dbReference type="SUPFAM" id="SSF103473">
    <property type="entry name" value="MFS general substrate transporter"/>
    <property type="match status" value="1"/>
</dbReference>
<gene>
    <name evidence="9" type="ORF">CKY47_06540</name>
</gene>
<evidence type="ECO:0000256" key="5">
    <source>
        <dbReference type="ARBA" id="ARBA00022989"/>
    </source>
</evidence>
<dbReference type="Pfam" id="PF07690">
    <property type="entry name" value="MFS_1"/>
    <property type="match status" value="1"/>
</dbReference>
<evidence type="ECO:0000313" key="10">
    <source>
        <dbReference type="Proteomes" id="UP001225605"/>
    </source>
</evidence>
<accession>A0ABU0WUW7</accession>
<keyword evidence="2" id="KW-0813">Transport</keyword>
<dbReference type="PANTHER" id="PTHR23517">
    <property type="entry name" value="RESISTANCE PROTEIN MDTM, PUTATIVE-RELATED-RELATED"/>
    <property type="match status" value="1"/>
</dbReference>
<keyword evidence="10" id="KW-1185">Reference proteome</keyword>
<keyword evidence="5 8" id="KW-1133">Transmembrane helix</keyword>
<evidence type="ECO:0000256" key="6">
    <source>
        <dbReference type="ARBA" id="ARBA00023136"/>
    </source>
</evidence>
<protein>
    <submittedName>
        <fullName evidence="9">MFS transporter</fullName>
    </submittedName>
</protein>
<dbReference type="RefSeq" id="WP_306744757.1">
    <property type="nucleotide sequence ID" value="NZ_NSDM01000002.1"/>
</dbReference>
<feature type="transmembrane region" description="Helical" evidence="8">
    <location>
        <begin position="249"/>
        <end position="274"/>
    </location>
</feature>
<proteinExistence type="predicted"/>
<feature type="transmembrane region" description="Helical" evidence="8">
    <location>
        <begin position="408"/>
        <end position="429"/>
    </location>
</feature>
<dbReference type="Proteomes" id="UP001225605">
    <property type="component" value="Unassembled WGS sequence"/>
</dbReference>
<keyword evidence="3" id="KW-1003">Cell membrane</keyword>
<evidence type="ECO:0000313" key="9">
    <source>
        <dbReference type="EMBL" id="MDQ2583648.1"/>
    </source>
</evidence>
<feature type="transmembrane region" description="Helical" evidence="8">
    <location>
        <begin position="205"/>
        <end position="228"/>
    </location>
</feature>
<comment type="subcellular location">
    <subcellularLocation>
        <location evidence="1">Cell membrane</location>
        <topology evidence="1">Multi-pass membrane protein</topology>
    </subcellularLocation>
</comment>
<feature type="region of interest" description="Disordered" evidence="7">
    <location>
        <begin position="1"/>
        <end position="32"/>
    </location>
</feature>
<evidence type="ECO:0000256" key="2">
    <source>
        <dbReference type="ARBA" id="ARBA00022448"/>
    </source>
</evidence>
<evidence type="ECO:0000256" key="3">
    <source>
        <dbReference type="ARBA" id="ARBA00022475"/>
    </source>
</evidence>
<reference evidence="9 10" key="1">
    <citation type="submission" date="2017-06" db="EMBL/GenBank/DDBJ databases">
        <title>Cultured bacterium strain Saccharothrix yanglingensis Hhs.015.</title>
        <authorList>
            <person name="Xia Y."/>
        </authorList>
    </citation>
    <scope>NUCLEOTIDE SEQUENCE [LARGE SCALE GENOMIC DNA]</scope>
    <source>
        <strain evidence="9 10">Hhs.015</strain>
    </source>
</reference>
<feature type="transmembrane region" description="Helical" evidence="8">
    <location>
        <begin position="180"/>
        <end position="199"/>
    </location>
</feature>
<dbReference type="EMBL" id="NSDM01000002">
    <property type="protein sequence ID" value="MDQ2583648.1"/>
    <property type="molecule type" value="Genomic_DNA"/>
</dbReference>
<dbReference type="InterPro" id="IPR036259">
    <property type="entry name" value="MFS_trans_sf"/>
</dbReference>
<evidence type="ECO:0000256" key="8">
    <source>
        <dbReference type="SAM" id="Phobius"/>
    </source>
</evidence>
<keyword evidence="4 8" id="KW-0812">Transmembrane</keyword>
<feature type="transmembrane region" description="Helical" evidence="8">
    <location>
        <begin position="343"/>
        <end position="368"/>
    </location>
</feature>
<comment type="caution">
    <text evidence="9">The sequence shown here is derived from an EMBL/GenBank/DDBJ whole genome shotgun (WGS) entry which is preliminary data.</text>
</comment>
<dbReference type="InterPro" id="IPR050171">
    <property type="entry name" value="MFS_Transporters"/>
</dbReference>
<feature type="transmembrane region" description="Helical" evidence="8">
    <location>
        <begin position="141"/>
        <end position="160"/>
    </location>
</feature>
<feature type="transmembrane region" description="Helical" evidence="8">
    <location>
        <begin position="87"/>
        <end position="105"/>
    </location>
</feature>
<dbReference type="PANTHER" id="PTHR23517:SF2">
    <property type="entry name" value="MULTIDRUG RESISTANCE PROTEIN MDTH"/>
    <property type="match status" value="1"/>
</dbReference>
<feature type="transmembrane region" description="Helical" evidence="8">
    <location>
        <begin position="319"/>
        <end position="337"/>
    </location>
</feature>
<feature type="transmembrane region" description="Helical" evidence="8">
    <location>
        <begin position="280"/>
        <end position="299"/>
    </location>
</feature>
<evidence type="ECO:0000256" key="1">
    <source>
        <dbReference type="ARBA" id="ARBA00004651"/>
    </source>
</evidence>
<organism evidence="9 10">
    <name type="scientific">Saccharothrix yanglingensis</name>
    <dbReference type="NCBI Taxonomy" id="659496"/>
    <lineage>
        <taxon>Bacteria</taxon>
        <taxon>Bacillati</taxon>
        <taxon>Actinomycetota</taxon>
        <taxon>Actinomycetes</taxon>
        <taxon>Pseudonocardiales</taxon>
        <taxon>Pseudonocardiaceae</taxon>
        <taxon>Saccharothrix</taxon>
    </lineage>
</organism>
<dbReference type="Gene3D" id="1.20.1250.20">
    <property type="entry name" value="MFS general substrate transporter like domains"/>
    <property type="match status" value="1"/>
</dbReference>
<dbReference type="InterPro" id="IPR011701">
    <property type="entry name" value="MFS"/>
</dbReference>
<name>A0ABU0WUW7_9PSEU</name>